<dbReference type="OMA" id="HIRECQF"/>
<protein>
    <recommendedName>
        <fullName evidence="2">Cupin-like domain-containing protein</fullName>
    </recommendedName>
</protein>
<proteinExistence type="predicted"/>
<evidence type="ECO:0000313" key="3">
    <source>
        <dbReference type="EMBL" id="ELT90614.1"/>
    </source>
</evidence>
<evidence type="ECO:0000259" key="2">
    <source>
        <dbReference type="Pfam" id="PF13621"/>
    </source>
</evidence>
<keyword evidence="1" id="KW-0472">Membrane</keyword>
<keyword evidence="1" id="KW-1133">Transmembrane helix</keyword>
<keyword evidence="5" id="KW-1185">Reference proteome</keyword>
<dbReference type="EMBL" id="KB310836">
    <property type="protein sequence ID" value="ELT90614.1"/>
    <property type="molecule type" value="Genomic_DNA"/>
</dbReference>
<accession>R7TA74</accession>
<dbReference type="GO" id="GO:0016706">
    <property type="term" value="F:2-oxoglutarate-dependent dioxygenase activity"/>
    <property type="evidence" value="ECO:0007669"/>
    <property type="project" value="TreeGrafter"/>
</dbReference>
<dbReference type="OrthoDB" id="10063099at2759"/>
<dbReference type="STRING" id="283909.R7TA74"/>
<feature type="transmembrane region" description="Helical" evidence="1">
    <location>
        <begin position="26"/>
        <end position="48"/>
    </location>
</feature>
<gene>
    <name evidence="3" type="ORF">CAPTEDRAFT_101331</name>
</gene>
<feature type="domain" description="Cupin-like" evidence="2">
    <location>
        <begin position="103"/>
        <end position="262"/>
    </location>
</feature>
<dbReference type="FunCoup" id="R7TA74">
    <property type="interactions" value="24"/>
</dbReference>
<evidence type="ECO:0000313" key="4">
    <source>
        <dbReference type="EnsemblMetazoa" id="CapteP101331"/>
    </source>
</evidence>
<dbReference type="PANTHER" id="PTHR12480:SF19">
    <property type="entry name" value="CUPIN-LIKE DOMAIN-CONTAINING PROTEIN"/>
    <property type="match status" value="1"/>
</dbReference>
<dbReference type="Gene3D" id="2.60.120.650">
    <property type="entry name" value="Cupin"/>
    <property type="match status" value="1"/>
</dbReference>
<dbReference type="Proteomes" id="UP000014760">
    <property type="component" value="Unassembled WGS sequence"/>
</dbReference>
<dbReference type="Pfam" id="PF13621">
    <property type="entry name" value="Cupin_8"/>
    <property type="match status" value="1"/>
</dbReference>
<reference evidence="5" key="1">
    <citation type="submission" date="2012-12" db="EMBL/GenBank/DDBJ databases">
        <authorList>
            <person name="Hellsten U."/>
            <person name="Grimwood J."/>
            <person name="Chapman J.A."/>
            <person name="Shapiro H."/>
            <person name="Aerts A."/>
            <person name="Otillar R.P."/>
            <person name="Terry A.Y."/>
            <person name="Boore J.L."/>
            <person name="Simakov O."/>
            <person name="Marletaz F."/>
            <person name="Cho S.-J."/>
            <person name="Edsinger-Gonzales E."/>
            <person name="Havlak P."/>
            <person name="Kuo D.-H."/>
            <person name="Larsson T."/>
            <person name="Lv J."/>
            <person name="Arendt D."/>
            <person name="Savage R."/>
            <person name="Osoegawa K."/>
            <person name="de Jong P."/>
            <person name="Lindberg D.R."/>
            <person name="Seaver E.C."/>
            <person name="Weisblat D.A."/>
            <person name="Putnam N.H."/>
            <person name="Grigoriev I.V."/>
            <person name="Rokhsar D.S."/>
        </authorList>
    </citation>
    <scope>NUCLEOTIDE SEQUENCE</scope>
    <source>
        <strain evidence="5">I ESC-2004</strain>
    </source>
</reference>
<evidence type="ECO:0000256" key="1">
    <source>
        <dbReference type="SAM" id="Phobius"/>
    </source>
</evidence>
<dbReference type="PANTHER" id="PTHR12480">
    <property type="entry name" value="ARGININE DEMETHYLASE AND LYSYL-HYDROXYLASE JMJD"/>
    <property type="match status" value="1"/>
</dbReference>
<keyword evidence="1" id="KW-0812">Transmembrane</keyword>
<dbReference type="EnsemblMetazoa" id="CapteT101331">
    <property type="protein sequence ID" value="CapteP101331"/>
    <property type="gene ID" value="CapteG101331"/>
</dbReference>
<dbReference type="EMBL" id="AMQN01003055">
    <property type="status" value="NOT_ANNOTATED_CDS"/>
    <property type="molecule type" value="Genomic_DNA"/>
</dbReference>
<reference evidence="3 5" key="2">
    <citation type="journal article" date="2013" name="Nature">
        <title>Insights into bilaterian evolution from three spiralian genomes.</title>
        <authorList>
            <person name="Simakov O."/>
            <person name="Marletaz F."/>
            <person name="Cho S.J."/>
            <person name="Edsinger-Gonzales E."/>
            <person name="Havlak P."/>
            <person name="Hellsten U."/>
            <person name="Kuo D.H."/>
            <person name="Larsson T."/>
            <person name="Lv J."/>
            <person name="Arendt D."/>
            <person name="Savage R."/>
            <person name="Osoegawa K."/>
            <person name="de Jong P."/>
            <person name="Grimwood J."/>
            <person name="Chapman J.A."/>
            <person name="Shapiro H."/>
            <person name="Aerts A."/>
            <person name="Otillar R.P."/>
            <person name="Terry A.Y."/>
            <person name="Boore J.L."/>
            <person name="Grigoriev I.V."/>
            <person name="Lindberg D.R."/>
            <person name="Seaver E.C."/>
            <person name="Weisblat D.A."/>
            <person name="Putnam N.H."/>
            <person name="Rokhsar D.S."/>
        </authorList>
    </citation>
    <scope>NUCLEOTIDE SEQUENCE</scope>
    <source>
        <strain evidence="3 5">I ESC-2004</strain>
    </source>
</reference>
<dbReference type="InterPro" id="IPR050910">
    <property type="entry name" value="JMJD6_ArgDemeth/LysHydrox"/>
</dbReference>
<sequence length="306" mass="35358">MRFLLEDHIRRPEIKSNKSTDENHNVTALIILYTVLAILCAVFGGYLFGPRFIESNQIVDYVETIDCLIGNNEYLMEVSRPIFDCDVCRHLKTFPIVNNITEEEFSDKYAYSAVPVLVKNAVKDWSAMETFSYDYFKEIYTKDPGIIRSVEEECQFFPYSTEFRSLGELFQMQDARAQYESGEKPWYVGWSNCNHQVQEELRKHYHRPHFLPTDAESSAIDWIFMGGRGLGAAIHLDSVRRPSWQAQIQGSKTWHLVPPPECQFTCSPLKVHMAPGDIIVVDTNQWYHSTFIHDGNVSITIGSEYD</sequence>
<dbReference type="AlphaFoldDB" id="R7TA74"/>
<dbReference type="InterPro" id="IPR041667">
    <property type="entry name" value="Cupin_8"/>
</dbReference>
<name>R7TA74_CAPTE</name>
<dbReference type="HOGENOM" id="CLU_068137_0_0_1"/>
<reference evidence="4" key="3">
    <citation type="submission" date="2015-06" db="UniProtKB">
        <authorList>
            <consortium name="EnsemblMetazoa"/>
        </authorList>
    </citation>
    <scope>IDENTIFICATION</scope>
</reference>
<dbReference type="SUPFAM" id="SSF51197">
    <property type="entry name" value="Clavaminate synthase-like"/>
    <property type="match status" value="1"/>
</dbReference>
<organism evidence="3">
    <name type="scientific">Capitella teleta</name>
    <name type="common">Polychaete worm</name>
    <dbReference type="NCBI Taxonomy" id="283909"/>
    <lineage>
        <taxon>Eukaryota</taxon>
        <taxon>Metazoa</taxon>
        <taxon>Spiralia</taxon>
        <taxon>Lophotrochozoa</taxon>
        <taxon>Annelida</taxon>
        <taxon>Polychaeta</taxon>
        <taxon>Sedentaria</taxon>
        <taxon>Scolecida</taxon>
        <taxon>Capitellidae</taxon>
        <taxon>Capitella</taxon>
    </lineage>
</organism>
<evidence type="ECO:0000313" key="5">
    <source>
        <dbReference type="Proteomes" id="UP000014760"/>
    </source>
</evidence>